<keyword evidence="2" id="KW-1185">Reference proteome</keyword>
<gene>
    <name evidence="1" type="ORF">GCM10010981_14480</name>
</gene>
<evidence type="ECO:0000313" key="2">
    <source>
        <dbReference type="Proteomes" id="UP000620046"/>
    </source>
</evidence>
<comment type="caution">
    <text evidence="1">The sequence shown here is derived from an EMBL/GenBank/DDBJ whole genome shotgun (WGS) entry which is preliminary data.</text>
</comment>
<name>A0ABQ1FQS6_9GAMM</name>
<accession>A0ABQ1FQS6</accession>
<dbReference type="Proteomes" id="UP000620046">
    <property type="component" value="Unassembled WGS sequence"/>
</dbReference>
<proteinExistence type="predicted"/>
<organism evidence="1 2">
    <name type="scientific">Dyella nitratireducens</name>
    <dbReference type="NCBI Taxonomy" id="1849580"/>
    <lineage>
        <taxon>Bacteria</taxon>
        <taxon>Pseudomonadati</taxon>
        <taxon>Pseudomonadota</taxon>
        <taxon>Gammaproteobacteria</taxon>
        <taxon>Lysobacterales</taxon>
        <taxon>Rhodanobacteraceae</taxon>
        <taxon>Dyella</taxon>
    </lineage>
</organism>
<reference evidence="2" key="1">
    <citation type="journal article" date="2019" name="Int. J. Syst. Evol. Microbiol.">
        <title>The Global Catalogue of Microorganisms (GCM) 10K type strain sequencing project: providing services to taxonomists for standard genome sequencing and annotation.</title>
        <authorList>
            <consortium name="The Broad Institute Genomics Platform"/>
            <consortium name="The Broad Institute Genome Sequencing Center for Infectious Disease"/>
            <person name="Wu L."/>
            <person name="Ma J."/>
        </authorList>
    </citation>
    <scope>NUCLEOTIDE SEQUENCE [LARGE SCALE GENOMIC DNA]</scope>
    <source>
        <strain evidence="2">CGMCC 1.15439</strain>
    </source>
</reference>
<protein>
    <submittedName>
        <fullName evidence="1">Uncharacterized protein</fullName>
    </submittedName>
</protein>
<dbReference type="EMBL" id="BMJA01000001">
    <property type="protein sequence ID" value="GGA26923.1"/>
    <property type="molecule type" value="Genomic_DNA"/>
</dbReference>
<evidence type="ECO:0000313" key="1">
    <source>
        <dbReference type="EMBL" id="GGA26923.1"/>
    </source>
</evidence>
<sequence>MEEGWVAVLWQGDARKRSELPGPLLAYQAALRCAELRGVGRPLSEVAAYREILLARLNAICGDLPQVETIMRSDK</sequence>